<evidence type="ECO:0000313" key="2">
    <source>
        <dbReference type="EMBL" id="MCR6508613.1"/>
    </source>
</evidence>
<dbReference type="PROSITE" id="PS51257">
    <property type="entry name" value="PROKAR_LIPOPROTEIN"/>
    <property type="match status" value="1"/>
</dbReference>
<keyword evidence="1" id="KW-0732">Signal</keyword>
<proteinExistence type="predicted"/>
<evidence type="ECO:0000313" key="3">
    <source>
        <dbReference type="Proteomes" id="UP001143810"/>
    </source>
</evidence>
<evidence type="ECO:0000256" key="1">
    <source>
        <dbReference type="SAM" id="SignalP"/>
    </source>
</evidence>
<organism evidence="2 3">
    <name type="scientific">Bacteroides muris</name>
    <name type="common">ex Fokt et al. 2023</name>
    <dbReference type="NCBI Taxonomy" id="2937417"/>
    <lineage>
        <taxon>Bacteria</taxon>
        <taxon>Pseudomonadati</taxon>
        <taxon>Bacteroidota</taxon>
        <taxon>Bacteroidia</taxon>
        <taxon>Bacteroidales</taxon>
        <taxon>Bacteroidaceae</taxon>
        <taxon>Bacteroides</taxon>
    </lineage>
</organism>
<dbReference type="Gene3D" id="1.25.40.390">
    <property type="match status" value="1"/>
</dbReference>
<dbReference type="Proteomes" id="UP001143810">
    <property type="component" value="Unassembled WGS sequence"/>
</dbReference>
<reference evidence="2" key="1">
    <citation type="journal article" date="2022" name="Arch. Microbiol.">
        <title>Bacteroides muris sp. nov. isolated from the cecum of wild-derived house mice.</title>
        <authorList>
            <person name="Fokt H."/>
            <person name="Unni R."/>
            <person name="Repnik U."/>
            <person name="Schmitz R.A."/>
            <person name="Bramkamp M."/>
            <person name="Baines J.F."/>
            <person name="Unterweger D."/>
        </authorList>
    </citation>
    <scope>NUCLEOTIDE SEQUENCE</scope>
    <source>
        <strain evidence="2">KH569_7</strain>
    </source>
</reference>
<sequence length="506" mass="56611">MKTKVYLLSLLAVFFTSCDSYFSGMDIKNEYSPDINTVMSDANQYPSLLSGVCSSYWSALLGWGNEAIWPLGTVSDQYAPGAGNFNLKTWSYYDGFDKPEIDNSNEDSTFPKAIWYDFYGMINTLKNILAAIDNGVVYTEGGQDATYKILANTYFLMGTCYTEMALLFDQCFLITETTDVISITGESLVPASSVQSAALDYLDKCISICEEKGDFANLSGMFPNNTMATGGKLKQLANFMAARCLAYFPRNKEEAATVDWNKVSGYAKNGLAEDIIATLPNNDYEQWTLVQNAAPTGGWVRIGMRILKMMCPNDANAKWPLPRDFGSTATLPELKSPDHRLLTDFIYTPEHKSPSGTSFTGYTNYSPYSLNRFNDYATDGNGDEFLFTKVESDLIYAEALLNTGKTNEAVTLINVTREGRGHLKDITPASAAEEIIKALYYERFIECGFPYPATSFYDRRRTPVDEYQLTTRSFRQLPVPCYELKTYGLESYTFGGEKDANSKYKF</sequence>
<dbReference type="SUPFAM" id="SSF48452">
    <property type="entry name" value="TPR-like"/>
    <property type="match status" value="1"/>
</dbReference>
<dbReference type="EMBL" id="JAMZEE010000023">
    <property type="protein sequence ID" value="MCR6508613.1"/>
    <property type="molecule type" value="Genomic_DNA"/>
</dbReference>
<dbReference type="RefSeq" id="WP_257940660.1">
    <property type="nucleotide sequence ID" value="NZ_JAMZEE010000023.1"/>
</dbReference>
<dbReference type="InterPro" id="IPR011990">
    <property type="entry name" value="TPR-like_helical_dom_sf"/>
</dbReference>
<gene>
    <name evidence="2" type="ORF">M1B78_10665</name>
</gene>
<dbReference type="AlphaFoldDB" id="A0A9X2NYL9"/>
<comment type="caution">
    <text evidence="2">The sequence shown here is derived from an EMBL/GenBank/DDBJ whole genome shotgun (WGS) entry which is preliminary data.</text>
</comment>
<feature type="chain" id="PRO_5040749144" evidence="1">
    <location>
        <begin position="23"/>
        <end position="506"/>
    </location>
</feature>
<reference evidence="2" key="2">
    <citation type="submission" date="2022-04" db="EMBL/GenBank/DDBJ databases">
        <authorList>
            <person name="Fokt H."/>
            <person name="Baines J."/>
        </authorList>
    </citation>
    <scope>NUCLEOTIDE SEQUENCE</scope>
    <source>
        <strain evidence="2">KH569_7</strain>
    </source>
</reference>
<accession>A0A9X2NYL9</accession>
<feature type="signal peptide" evidence="1">
    <location>
        <begin position="1"/>
        <end position="22"/>
    </location>
</feature>
<name>A0A9X2NYL9_9BACE</name>
<protein>
    <submittedName>
        <fullName evidence="2">RagB/SusD family nutrient uptake outer membrane protein</fullName>
    </submittedName>
</protein>